<keyword evidence="2" id="KW-1185">Reference proteome</keyword>
<dbReference type="AlphaFoldDB" id="A0A2Z6SEY3"/>
<organism evidence="1 2">
    <name type="scientific">Rhizophagus clarus</name>
    <dbReference type="NCBI Taxonomy" id="94130"/>
    <lineage>
        <taxon>Eukaryota</taxon>
        <taxon>Fungi</taxon>
        <taxon>Fungi incertae sedis</taxon>
        <taxon>Mucoromycota</taxon>
        <taxon>Glomeromycotina</taxon>
        <taxon>Glomeromycetes</taxon>
        <taxon>Glomerales</taxon>
        <taxon>Glomeraceae</taxon>
        <taxon>Rhizophagus</taxon>
    </lineage>
</organism>
<dbReference type="Proteomes" id="UP000247702">
    <property type="component" value="Unassembled WGS sequence"/>
</dbReference>
<dbReference type="EMBL" id="BEXD01004212">
    <property type="protein sequence ID" value="GBC08382.1"/>
    <property type="molecule type" value="Genomic_DNA"/>
</dbReference>
<comment type="caution">
    <text evidence="1">The sequence shown here is derived from an EMBL/GenBank/DDBJ whole genome shotgun (WGS) entry which is preliminary data.</text>
</comment>
<evidence type="ECO:0000313" key="1">
    <source>
        <dbReference type="EMBL" id="GBC08382.1"/>
    </source>
</evidence>
<reference evidence="1 2" key="1">
    <citation type="submission" date="2017-11" db="EMBL/GenBank/DDBJ databases">
        <title>The genome of Rhizophagus clarus HR1 reveals common genetic basis of auxotrophy among arbuscular mycorrhizal fungi.</title>
        <authorList>
            <person name="Kobayashi Y."/>
        </authorList>
    </citation>
    <scope>NUCLEOTIDE SEQUENCE [LARGE SCALE GENOMIC DNA]</scope>
    <source>
        <strain evidence="1 2">HR1</strain>
    </source>
</reference>
<protein>
    <submittedName>
        <fullName evidence="1">Uncharacterized protein</fullName>
    </submittedName>
</protein>
<accession>A0A2Z6SEY3</accession>
<proteinExistence type="predicted"/>
<name>A0A2Z6SEY3_9GLOM</name>
<sequence>MENYKTIIIGQIKFIDSCQFLFPSLEKVANNLHSQEKSPEQLAKCFPIKMQSIPQYLLPLLIQKSEYPYEINNPEHFSRTELPLRKEFNTVLDRLNYCKNGCKKCKHEIKGKECNEKCKEEDLKGGQ</sequence>
<evidence type="ECO:0000313" key="2">
    <source>
        <dbReference type="Proteomes" id="UP000247702"/>
    </source>
</evidence>
<gene>
    <name evidence="1" type="ORF">RclHR1_08070016</name>
</gene>